<sequence length="267" mass="30231">MLKPVWLIPLAFLLLSGCQHLCTQPTPTDSPPDKQAIAEYLKANPQLVLEVLRQNKKQLLDIVMQANLEEQKARQRQNVMAYLDSPLMPDMDPARPCLGSPKAEVDVVGFSNFLCPACAQGADTVAYLQKKHPGEVKFHLRHLTADEFAKDLALHFEAIARQSQKKAWDFYKKAMADQENLKKNKMAWVDRMVKEMKIDRARLARDLADPSLAERLKRDSEEAALFQLQSTPSYIINGVAIDGAAPISVFEEIISLWREHQAKNKKN</sequence>
<comment type="caution">
    <text evidence="3">The sequence shown here is derived from an EMBL/GenBank/DDBJ whole genome shotgun (WGS) entry which is preliminary data.</text>
</comment>
<dbReference type="EMBL" id="AZAC01000048">
    <property type="protein sequence ID" value="KIX11668.1"/>
    <property type="molecule type" value="Genomic_DNA"/>
</dbReference>
<keyword evidence="4" id="KW-1185">Reference proteome</keyword>
<dbReference type="SUPFAM" id="SSF52833">
    <property type="entry name" value="Thioredoxin-like"/>
    <property type="match status" value="1"/>
</dbReference>
<dbReference type="STRING" id="1429043.X474_23210"/>
<feature type="signal peptide" evidence="1">
    <location>
        <begin position="1"/>
        <end position="21"/>
    </location>
</feature>
<dbReference type="InParanoid" id="A0A0D2HM30"/>
<dbReference type="AlphaFoldDB" id="A0A0D2HM30"/>
<evidence type="ECO:0000313" key="4">
    <source>
        <dbReference type="Proteomes" id="UP000032233"/>
    </source>
</evidence>
<dbReference type="PROSITE" id="PS51257">
    <property type="entry name" value="PROKAR_LIPOPROTEIN"/>
    <property type="match status" value="1"/>
</dbReference>
<dbReference type="Proteomes" id="UP000032233">
    <property type="component" value="Unassembled WGS sequence"/>
</dbReference>
<dbReference type="InterPro" id="IPR036249">
    <property type="entry name" value="Thioredoxin-like_sf"/>
</dbReference>
<name>A0A0D2HM30_9BACT</name>
<dbReference type="RefSeq" id="WP_044351761.1">
    <property type="nucleotide sequence ID" value="NZ_AZAC01000048.1"/>
</dbReference>
<feature type="chain" id="PRO_5002254782" description="Thioredoxin-like fold domain-containing protein" evidence="1">
    <location>
        <begin position="22"/>
        <end position="267"/>
    </location>
</feature>
<evidence type="ECO:0000256" key="1">
    <source>
        <dbReference type="SAM" id="SignalP"/>
    </source>
</evidence>
<evidence type="ECO:0000259" key="2">
    <source>
        <dbReference type="Pfam" id="PF13462"/>
    </source>
</evidence>
<evidence type="ECO:0000313" key="3">
    <source>
        <dbReference type="EMBL" id="KIX11668.1"/>
    </source>
</evidence>
<dbReference type="Gene3D" id="3.40.30.10">
    <property type="entry name" value="Glutaredoxin"/>
    <property type="match status" value="1"/>
</dbReference>
<feature type="domain" description="Thioredoxin-like fold" evidence="2">
    <location>
        <begin position="95"/>
        <end position="254"/>
    </location>
</feature>
<accession>A0A0D2HM30</accession>
<protein>
    <recommendedName>
        <fullName evidence="2">Thioredoxin-like fold domain-containing protein</fullName>
    </recommendedName>
</protein>
<proteinExistence type="predicted"/>
<organism evidence="3 4">
    <name type="scientific">Dethiosulfatarculus sandiegensis</name>
    <dbReference type="NCBI Taxonomy" id="1429043"/>
    <lineage>
        <taxon>Bacteria</taxon>
        <taxon>Pseudomonadati</taxon>
        <taxon>Thermodesulfobacteriota</taxon>
        <taxon>Desulfarculia</taxon>
        <taxon>Desulfarculales</taxon>
        <taxon>Desulfarculaceae</taxon>
        <taxon>Dethiosulfatarculus</taxon>
    </lineage>
</organism>
<keyword evidence="1" id="KW-0732">Signal</keyword>
<reference evidence="3 4" key="1">
    <citation type="submission" date="2013-11" db="EMBL/GenBank/DDBJ databases">
        <title>Metagenomic analysis of a methanogenic consortium involved in long chain n-alkane degradation.</title>
        <authorList>
            <person name="Davidova I.A."/>
            <person name="Callaghan A.V."/>
            <person name="Wawrik B."/>
            <person name="Pruitt S."/>
            <person name="Marks C."/>
            <person name="Duncan K.E."/>
            <person name="Suflita J.M."/>
        </authorList>
    </citation>
    <scope>NUCLEOTIDE SEQUENCE [LARGE SCALE GENOMIC DNA]</scope>
    <source>
        <strain evidence="3 4">SPR</strain>
    </source>
</reference>
<gene>
    <name evidence="3" type="ORF">X474_23210</name>
</gene>
<dbReference type="InterPro" id="IPR012336">
    <property type="entry name" value="Thioredoxin-like_fold"/>
</dbReference>
<dbReference type="Pfam" id="PF13462">
    <property type="entry name" value="Thioredoxin_4"/>
    <property type="match status" value="1"/>
</dbReference>
<dbReference type="OrthoDB" id="9784686at2"/>